<evidence type="ECO:0000256" key="6">
    <source>
        <dbReference type="RuleBase" id="RU004466"/>
    </source>
</evidence>
<comment type="similarity">
    <text evidence="2 6">Belongs to the FPP/GGPP synthase family.</text>
</comment>
<keyword evidence="8" id="KW-1185">Reference proteome</keyword>
<dbReference type="InterPro" id="IPR008949">
    <property type="entry name" value="Isoprenoid_synthase_dom_sf"/>
</dbReference>
<proteinExistence type="inferred from homology"/>
<dbReference type="Proteomes" id="UP000321083">
    <property type="component" value="Unassembled WGS sequence"/>
</dbReference>
<dbReference type="InterPro" id="IPR033749">
    <property type="entry name" value="Polyprenyl_synt_CS"/>
</dbReference>
<evidence type="ECO:0000256" key="3">
    <source>
        <dbReference type="ARBA" id="ARBA00022679"/>
    </source>
</evidence>
<evidence type="ECO:0000313" key="8">
    <source>
        <dbReference type="Proteomes" id="UP000321083"/>
    </source>
</evidence>
<organism evidence="7 8">
    <name type="scientific">Planctomyces bekefii</name>
    <dbReference type="NCBI Taxonomy" id="1653850"/>
    <lineage>
        <taxon>Bacteria</taxon>
        <taxon>Pseudomonadati</taxon>
        <taxon>Planctomycetota</taxon>
        <taxon>Planctomycetia</taxon>
        <taxon>Planctomycetales</taxon>
        <taxon>Planctomycetaceae</taxon>
        <taxon>Planctomyces</taxon>
    </lineage>
</organism>
<gene>
    <name evidence="7" type="primary">sds</name>
    <name evidence="7" type="ORF">E3A20_14040</name>
</gene>
<dbReference type="InterPro" id="IPR000092">
    <property type="entry name" value="Polyprenyl_synt"/>
</dbReference>
<dbReference type="PROSITE" id="PS00723">
    <property type="entry name" value="POLYPRENYL_SYNTHASE_1"/>
    <property type="match status" value="1"/>
</dbReference>
<evidence type="ECO:0000313" key="7">
    <source>
        <dbReference type="EMBL" id="TWW09466.1"/>
    </source>
</evidence>
<keyword evidence="5" id="KW-0460">Magnesium</keyword>
<protein>
    <submittedName>
        <fullName evidence="7">Solanesyl diphosphate synthase</fullName>
    </submittedName>
</protein>
<dbReference type="PROSITE" id="PS00444">
    <property type="entry name" value="POLYPRENYL_SYNTHASE_2"/>
    <property type="match status" value="1"/>
</dbReference>
<sequence>MQVKSQNLSEILLPVQAEINTLDSRLINEISPSSRALCTILQEIFKAGGKRLRPALTFLFAKALQPSKPVSEPIYLISEISELIHTASLVHDDIIDNSFLRRGKPTANSKWDNAITVISGDFMFARAAVNLGKLGVNEITSLFAQVLEDLCDGEIRQVEKKFSTDLDWDYYYSKSHKKTGSLIQAACVAPAIYYQCDPAVIQSCLVFGKNLGLAFQIIDDILDFNSTTEVMGKPALCDLREGNITIPLLYALEDSRYSVELKQKIELLSNSLDISVLEEVSIMLKESSAIDKSFQKAQELINTAIEAINILPESLEKSSLLALVDFIISRDQ</sequence>
<dbReference type="EMBL" id="SRHE01000268">
    <property type="protein sequence ID" value="TWW09466.1"/>
    <property type="molecule type" value="Genomic_DNA"/>
</dbReference>
<dbReference type="SUPFAM" id="SSF48576">
    <property type="entry name" value="Terpenoid synthases"/>
    <property type="match status" value="1"/>
</dbReference>
<comment type="caution">
    <text evidence="7">The sequence shown here is derived from an EMBL/GenBank/DDBJ whole genome shotgun (WGS) entry which is preliminary data.</text>
</comment>
<dbReference type="CDD" id="cd00685">
    <property type="entry name" value="Trans_IPPS_HT"/>
    <property type="match status" value="1"/>
</dbReference>
<evidence type="ECO:0000256" key="1">
    <source>
        <dbReference type="ARBA" id="ARBA00001946"/>
    </source>
</evidence>
<dbReference type="Gene3D" id="1.10.600.10">
    <property type="entry name" value="Farnesyl Diphosphate Synthase"/>
    <property type="match status" value="1"/>
</dbReference>
<reference evidence="7 8" key="2">
    <citation type="submission" date="2019-08" db="EMBL/GenBank/DDBJ databases">
        <authorList>
            <person name="Henke P."/>
        </authorList>
    </citation>
    <scope>NUCLEOTIDE SEQUENCE [LARGE SCALE GENOMIC DNA]</scope>
    <source>
        <strain evidence="7">Phe10_nw2017</strain>
    </source>
</reference>
<reference evidence="7 8" key="1">
    <citation type="submission" date="2019-08" db="EMBL/GenBank/DDBJ databases">
        <title>100 year-old enigma solved: identification of Planctomyces bekefii, the type genus and species of the phylum Planctomycetes.</title>
        <authorList>
            <person name="Svetlana D.N."/>
            <person name="Overmann J."/>
        </authorList>
    </citation>
    <scope>NUCLEOTIDE SEQUENCE [LARGE SCALE GENOMIC DNA]</scope>
    <source>
        <strain evidence="7">Phe10_nw2017</strain>
    </source>
</reference>
<dbReference type="GO" id="GO:0046872">
    <property type="term" value="F:metal ion binding"/>
    <property type="evidence" value="ECO:0007669"/>
    <property type="project" value="UniProtKB-KW"/>
</dbReference>
<dbReference type="PANTHER" id="PTHR12001:SF69">
    <property type="entry name" value="ALL TRANS-POLYPRENYL-DIPHOSPHATE SYNTHASE PDSS1"/>
    <property type="match status" value="1"/>
</dbReference>
<dbReference type="AlphaFoldDB" id="A0A5C6M435"/>
<evidence type="ECO:0000256" key="2">
    <source>
        <dbReference type="ARBA" id="ARBA00006706"/>
    </source>
</evidence>
<dbReference type="GO" id="GO:0004659">
    <property type="term" value="F:prenyltransferase activity"/>
    <property type="evidence" value="ECO:0007669"/>
    <property type="project" value="InterPro"/>
</dbReference>
<dbReference type="PANTHER" id="PTHR12001">
    <property type="entry name" value="GERANYLGERANYL PYROPHOSPHATE SYNTHASE"/>
    <property type="match status" value="1"/>
</dbReference>
<keyword evidence="4" id="KW-0479">Metal-binding</keyword>
<dbReference type="GO" id="GO:0008299">
    <property type="term" value="P:isoprenoid biosynthetic process"/>
    <property type="evidence" value="ECO:0007669"/>
    <property type="project" value="InterPro"/>
</dbReference>
<evidence type="ECO:0000256" key="5">
    <source>
        <dbReference type="ARBA" id="ARBA00022842"/>
    </source>
</evidence>
<dbReference type="SFLD" id="SFLDS00005">
    <property type="entry name" value="Isoprenoid_Synthase_Type_I"/>
    <property type="match status" value="1"/>
</dbReference>
<dbReference type="Pfam" id="PF00348">
    <property type="entry name" value="polyprenyl_synt"/>
    <property type="match status" value="1"/>
</dbReference>
<comment type="cofactor">
    <cofactor evidence="1">
        <name>Mg(2+)</name>
        <dbReference type="ChEBI" id="CHEBI:18420"/>
    </cofactor>
</comment>
<keyword evidence="3 6" id="KW-0808">Transferase</keyword>
<accession>A0A5C6M435</accession>
<name>A0A5C6M435_9PLAN</name>
<evidence type="ECO:0000256" key="4">
    <source>
        <dbReference type="ARBA" id="ARBA00022723"/>
    </source>
</evidence>